<reference evidence="1" key="1">
    <citation type="submission" date="2009-04" db="EMBL/GenBank/DDBJ databases">
        <authorList>
            <person name="Weinstock G."/>
            <person name="Sodergren E."/>
            <person name="Clifton S."/>
            <person name="Fulton L."/>
            <person name="Fulton B."/>
            <person name="Courtney L."/>
            <person name="Fronick C."/>
            <person name="Harrison M."/>
            <person name="Strong C."/>
            <person name="Farmer C."/>
            <person name="Delahaunty K."/>
            <person name="Markovic C."/>
            <person name="Hall O."/>
            <person name="Minx P."/>
            <person name="Tomlinson C."/>
            <person name="Mitreva M."/>
            <person name="Nelson J."/>
            <person name="Hou S."/>
            <person name="Wollam A."/>
            <person name="Pepin K.H."/>
            <person name="Johnson M."/>
            <person name="Bhonagiri V."/>
            <person name="Nash W.E."/>
            <person name="Warren W."/>
            <person name="Chinwalla A."/>
            <person name="Mardis E.R."/>
            <person name="Wilson R.K."/>
        </authorList>
    </citation>
    <scope>NUCLEOTIDE SEQUENCE [LARGE SCALE GENOMIC DNA]</scope>
    <source>
        <strain evidence="1">ATCC 51147</strain>
    </source>
</reference>
<sequence length="245" mass="27964">MDMDIKQEYDWLRDFHGCDGGDIGSPEKSSVWVCGIEWGGGHTVENLRQIAAEPYTGDTDFGYEAWQECVDCPYNISVCKLLTALNGGQVEDYRRFAEEVQPFVHKAGSGYFKMNLYPIAFKNTDAGLWQQEFSEITGFADKQEYVNFCNRYRFAEMNAWVEKYRPRLIIGFGTSYDNEFNAAFSDGFRSFKQEEIAGKKLKWKRNENGTLLAVLPFPSGSHGLNSNVSLQKFGERLAELLVNKE</sequence>
<keyword evidence="2" id="KW-1185">Reference proteome</keyword>
<evidence type="ECO:0000313" key="2">
    <source>
        <dbReference type="Proteomes" id="UP000003009"/>
    </source>
</evidence>
<gene>
    <name evidence="1" type="ORF">GCWU000324_00109</name>
</gene>
<protein>
    <recommendedName>
        <fullName evidence="3">Uracil-DNA glycosylase-like domain-containing protein</fullName>
    </recommendedName>
</protein>
<proteinExistence type="predicted"/>
<dbReference type="AlphaFoldDB" id="C4GEM2"/>
<dbReference type="HOGENOM" id="CLU_1102257_0_0_4"/>
<dbReference type="EMBL" id="ACJW02000001">
    <property type="protein sequence ID" value="EEP69632.1"/>
    <property type="molecule type" value="Genomic_DNA"/>
</dbReference>
<accession>C4GEM2</accession>
<dbReference type="STRING" id="629741.GCWU000324_00109"/>
<name>C4GEM2_9NEIS</name>
<dbReference type="RefSeq" id="WP_003793259.1">
    <property type="nucleotide sequence ID" value="NZ_GG665871.1"/>
</dbReference>
<evidence type="ECO:0008006" key="3">
    <source>
        <dbReference type="Google" id="ProtNLM"/>
    </source>
</evidence>
<dbReference type="GeneID" id="84905414"/>
<organism evidence="1 2">
    <name type="scientific">Kingella oralis ATCC 51147</name>
    <dbReference type="NCBI Taxonomy" id="629741"/>
    <lineage>
        <taxon>Bacteria</taxon>
        <taxon>Pseudomonadati</taxon>
        <taxon>Pseudomonadota</taxon>
        <taxon>Betaproteobacteria</taxon>
        <taxon>Neisseriales</taxon>
        <taxon>Neisseriaceae</taxon>
        <taxon>Kingella</taxon>
    </lineage>
</organism>
<comment type="caution">
    <text evidence="1">The sequence shown here is derived from an EMBL/GenBank/DDBJ whole genome shotgun (WGS) entry which is preliminary data.</text>
</comment>
<dbReference type="Proteomes" id="UP000003009">
    <property type="component" value="Unassembled WGS sequence"/>
</dbReference>
<evidence type="ECO:0000313" key="1">
    <source>
        <dbReference type="EMBL" id="EEP69632.1"/>
    </source>
</evidence>